<evidence type="ECO:0000256" key="2">
    <source>
        <dbReference type="SAM" id="SignalP"/>
    </source>
</evidence>
<keyword evidence="5" id="KW-1185">Reference proteome</keyword>
<accession>A0ABU2YQ45</accession>
<dbReference type="NCBIfam" id="TIGR04183">
    <property type="entry name" value="Por_Secre_tail"/>
    <property type="match status" value="1"/>
</dbReference>
<gene>
    <name evidence="4" type="ORF">RM697_12055</name>
</gene>
<feature type="domain" description="Secretion system C-terminal sorting" evidence="3">
    <location>
        <begin position="1124"/>
        <end position="1185"/>
    </location>
</feature>
<protein>
    <submittedName>
        <fullName evidence="4">T9SS type A sorting domain-containing protein</fullName>
    </submittedName>
</protein>
<evidence type="ECO:0000256" key="1">
    <source>
        <dbReference type="ARBA" id="ARBA00022729"/>
    </source>
</evidence>
<sequence length="1186" mass="126439">MKKVYFLLLLLLTFSLGYSQSVIVTVDRANIVGPTDTGNDPSITSSGLVRGSGVDLAAPGAANFTANQWQATTQAEAVTNNEYIEWSVSASAANSVEVTEIDIRNRRNGNGPTNWQIFYSFDNFATSGSAATTVQTSAATATNYTFSGLSIDSGTAGTITFRLYAWSSLTNGGWFRIATNGSWSDFGIASPGVRLTGNITTTAPNDLESNIITTSFDPSDNIDYTLYNVTSGLTIANAIKIGEFNIQDGGDDLTDSDGVSTILTDISFNISAFDNLAAIALFDGTTNVGETATISDTVSVNALNGGTGIEALDDSIKTFDVYATFNNSVTDNDQIELTINSATADVASGSGFEFFDAGGAITPTLGDDNRIEVTASALAFNQQPVDGNQFEVMTPFPIVFTVDVNDNQDLDATGTVTILAAGSLVGAPIDYPIVGGVSTLNTLVFDEQETAISLFALGSGALGFTISNTFDINGPLINIVCQDFDGASPEWTYTNDIPFFDNGWGTDGYYGLIDISSASPLDYENFSGNILGENDLNDEGDNGTTGFAEITFATIDISNYENVKLSFDWDIDGYVNNNNDAQYRLILDGVNQPRVFLLDGNGAIDSDEGTLSLDIPEGTNTVALEIRVRNNRLLGFSGFDNFKLTSTFDGLLYTANSWSPNAPSGATENDNALILDGSYIVGSNIEVNNLYIEPGATTSVALGQSITANGGVVNRGTLEMNSASSSYSSLISTNTVQGEVIYDRHVNQFADTGSTTGNNDLISAPVTSAAQDFLALRTANPNLPSGTIGGTLSYLFGPFDNDIDDYVIWTGANDSDPIESGKGYRTASTDVSGSTFTFTGNVTIAQSPVSINVGIGSIFNLIGNPYPSYITLSGFLAANNSEFDPLFSGVYGYDGDATDGFQIWNQAYSDANPNALIAPGQGFLVSSQAGGGSISFPASIRSIGTADDFIAGRLSNPNIAHIKLKLSSDTKQYFTDIYFNDNASLGLDYGYDSAIYNNSTPDFAIYSQLVENNNGIDLGVQSVDYTSLENVIIPLGINASQGEQITIETDQLNIPEGVNIYLEDTLNNTFTLLTESNYTYTPQTNLNDTGRFFLRTEQDALSITENDINSLQVYNSNTPKELVIKGNLSSNSTLELYDMQGRLVMSKDLDTTLNSQTIDMTIINTGIYVVNIKNEDQKRAIKIIVE</sequence>
<dbReference type="Pfam" id="PF18962">
    <property type="entry name" value="Por_Secre_tail"/>
    <property type="match status" value="1"/>
</dbReference>
<keyword evidence="1 2" id="KW-0732">Signal</keyword>
<feature type="chain" id="PRO_5045096202" evidence="2">
    <location>
        <begin position="20"/>
        <end position="1186"/>
    </location>
</feature>
<dbReference type="InterPro" id="IPR026444">
    <property type="entry name" value="Secre_tail"/>
</dbReference>
<evidence type="ECO:0000259" key="3">
    <source>
        <dbReference type="Pfam" id="PF18962"/>
    </source>
</evidence>
<evidence type="ECO:0000313" key="4">
    <source>
        <dbReference type="EMBL" id="MDT0559390.1"/>
    </source>
</evidence>
<reference evidence="4 5" key="1">
    <citation type="submission" date="2023-09" db="EMBL/GenBank/DDBJ databases">
        <authorList>
            <person name="Rey-Velasco X."/>
        </authorList>
    </citation>
    <scope>NUCLEOTIDE SEQUENCE [LARGE SCALE GENOMIC DNA]</scope>
    <source>
        <strain evidence="4 5">W332</strain>
    </source>
</reference>
<dbReference type="EMBL" id="JAVRIA010000007">
    <property type="protein sequence ID" value="MDT0559390.1"/>
    <property type="molecule type" value="Genomic_DNA"/>
</dbReference>
<evidence type="ECO:0000313" key="5">
    <source>
        <dbReference type="Proteomes" id="UP001259492"/>
    </source>
</evidence>
<dbReference type="Proteomes" id="UP001259492">
    <property type="component" value="Unassembled WGS sequence"/>
</dbReference>
<comment type="caution">
    <text evidence="4">The sequence shown here is derived from an EMBL/GenBank/DDBJ whole genome shotgun (WGS) entry which is preliminary data.</text>
</comment>
<feature type="signal peptide" evidence="2">
    <location>
        <begin position="1"/>
        <end position="19"/>
    </location>
</feature>
<name>A0ABU2YQ45_9FLAO</name>
<organism evidence="4 5">
    <name type="scientific">Microcosmobacter mediterraneus</name>
    <dbReference type="NCBI Taxonomy" id="3075607"/>
    <lineage>
        <taxon>Bacteria</taxon>
        <taxon>Pseudomonadati</taxon>
        <taxon>Bacteroidota</taxon>
        <taxon>Flavobacteriia</taxon>
        <taxon>Flavobacteriales</taxon>
        <taxon>Flavobacteriaceae</taxon>
        <taxon>Microcosmobacter</taxon>
    </lineage>
</organism>
<dbReference type="RefSeq" id="WP_311428153.1">
    <property type="nucleotide sequence ID" value="NZ_JAVRIA010000007.1"/>
</dbReference>
<proteinExistence type="predicted"/>